<dbReference type="AlphaFoldDB" id="A0A5S3PUB9"/>
<feature type="signal peptide" evidence="1">
    <location>
        <begin position="1"/>
        <end position="21"/>
    </location>
</feature>
<organism evidence="2 3">
    <name type="scientific">Maribacter algarum</name>
    <name type="common">ex Zhang et al. 2020</name>
    <dbReference type="NCBI Taxonomy" id="2578118"/>
    <lineage>
        <taxon>Bacteria</taxon>
        <taxon>Pseudomonadati</taxon>
        <taxon>Bacteroidota</taxon>
        <taxon>Flavobacteriia</taxon>
        <taxon>Flavobacteriales</taxon>
        <taxon>Flavobacteriaceae</taxon>
        <taxon>Maribacter</taxon>
    </lineage>
</organism>
<name>A0A5S3PUB9_9FLAO</name>
<dbReference type="Gene3D" id="3.20.20.80">
    <property type="entry name" value="Glycosidases"/>
    <property type="match status" value="1"/>
</dbReference>
<dbReference type="SUPFAM" id="SSF51445">
    <property type="entry name" value="(Trans)glycosidases"/>
    <property type="match status" value="1"/>
</dbReference>
<dbReference type="InterPro" id="IPR017853">
    <property type="entry name" value="GH"/>
</dbReference>
<protein>
    <submittedName>
        <fullName evidence="2">Uncharacterized protein</fullName>
    </submittedName>
</protein>
<reference evidence="2 3" key="1">
    <citation type="submission" date="2019-05" db="EMBL/GenBank/DDBJ databases">
        <authorList>
            <person name="Zhang J.-Y."/>
            <person name="Feg X."/>
            <person name="Du Z.-J."/>
        </authorList>
    </citation>
    <scope>NUCLEOTIDE SEQUENCE [LARGE SCALE GENOMIC DNA]</scope>
    <source>
        <strain evidence="2 3">RZ26</strain>
    </source>
</reference>
<evidence type="ECO:0000313" key="3">
    <source>
        <dbReference type="Proteomes" id="UP000310314"/>
    </source>
</evidence>
<comment type="caution">
    <text evidence="2">The sequence shown here is derived from an EMBL/GenBank/DDBJ whole genome shotgun (WGS) entry which is preliminary data.</text>
</comment>
<sequence>MKKTTLLIFAFFYFGIHMCTAQSLPPFTKLVAENQSITADNFGTSYHFWPLNWYAKGYPVPYGVTPADHRLENPHGNPNLELLNQYESARWVRNFYPAIETIWHPTQKLSNNVVEWFLKELDFHHTNGKKFLWAGKWFNNEGNVLSKDVNSKEYERNLVSAITELLTSKITSDLGYTVASHPALAAIEFNNEQINSTTVNNYNNAYARFVRIVTKLFQKYKPDCRIITFSGVGGEGFNFAKILEGNAESIVSISTNGDDGTGKTAAGYIDIVSWHFYNFHVETYDQYKKDVANNGFSSRNNLFLSQANLMLPIKQQNDSNASILEDKDFDIWNTESGITPLEKFSPYDGGMRWFRMTRKERFEALMKWFTPTLFQNGKTTVSWAYKSDLPGIKYLDYPGGTQGTMTEISSGKNGRIRFKPSSTPSKGWLENMSIVITGPEEGWPDLNLLAGEKRRFEISLVSENLLEIQNSIFTKTPKFVPSYTEYQLYHSPYPEEFKQYIDLLKSGLVTFGWIYYPNEKYPGIYVAVKGKGKWYTTRYGELKQWESNR</sequence>
<dbReference type="EMBL" id="VATY01000001">
    <property type="protein sequence ID" value="TMM58540.1"/>
    <property type="molecule type" value="Genomic_DNA"/>
</dbReference>
<dbReference type="Proteomes" id="UP000310314">
    <property type="component" value="Unassembled WGS sequence"/>
</dbReference>
<gene>
    <name evidence="2" type="ORF">FEE95_03665</name>
</gene>
<accession>A0A5S3PUB9</accession>
<keyword evidence="1" id="KW-0732">Signal</keyword>
<feature type="chain" id="PRO_5024353915" evidence="1">
    <location>
        <begin position="22"/>
        <end position="549"/>
    </location>
</feature>
<keyword evidence="3" id="KW-1185">Reference proteome</keyword>
<evidence type="ECO:0000313" key="2">
    <source>
        <dbReference type="EMBL" id="TMM58540.1"/>
    </source>
</evidence>
<evidence type="ECO:0000256" key="1">
    <source>
        <dbReference type="SAM" id="SignalP"/>
    </source>
</evidence>
<proteinExistence type="predicted"/>